<reference evidence="3" key="1">
    <citation type="journal article" date="2019" name="Int. J. Syst. Evol. Microbiol.">
        <title>The Global Catalogue of Microorganisms (GCM) 10K type strain sequencing project: providing services to taxonomists for standard genome sequencing and annotation.</title>
        <authorList>
            <consortium name="The Broad Institute Genomics Platform"/>
            <consortium name="The Broad Institute Genome Sequencing Center for Infectious Disease"/>
            <person name="Wu L."/>
            <person name="Ma J."/>
        </authorList>
    </citation>
    <scope>NUCLEOTIDE SEQUENCE [LARGE SCALE GENOMIC DNA]</scope>
    <source>
        <strain evidence="3">JCM 4816</strain>
    </source>
</reference>
<evidence type="ECO:0000256" key="1">
    <source>
        <dbReference type="SAM" id="MobiDB-lite"/>
    </source>
</evidence>
<dbReference type="Gene3D" id="3.30.750.24">
    <property type="entry name" value="STAS domain"/>
    <property type="match status" value="1"/>
</dbReference>
<dbReference type="SUPFAM" id="SSF52091">
    <property type="entry name" value="SpoIIaa-like"/>
    <property type="match status" value="1"/>
</dbReference>
<comment type="caution">
    <text evidence="2">The sequence shown here is derived from an EMBL/GenBank/DDBJ whole genome shotgun (WGS) entry which is preliminary data.</text>
</comment>
<proteinExistence type="predicted"/>
<organism evidence="2 3">
    <name type="scientific">Streptacidiphilus monticola</name>
    <dbReference type="NCBI Taxonomy" id="2161674"/>
    <lineage>
        <taxon>Bacteria</taxon>
        <taxon>Bacillati</taxon>
        <taxon>Actinomycetota</taxon>
        <taxon>Actinomycetes</taxon>
        <taxon>Kitasatosporales</taxon>
        <taxon>Streptomycetaceae</taxon>
        <taxon>Streptacidiphilus</taxon>
    </lineage>
</organism>
<sequence length="129" mass="13760">MTIQWHFQNVRDVGILRISGYLGDAAAPRFGGAVRWALARCEGPLVLDLTSLTGWSDDGREAVRTAVELFTAEGRPLEFAAAPEGADGLGATASHADITTALRAHRIPAADRDAAPEWHTTGWSAPPRS</sequence>
<dbReference type="RefSeq" id="WP_380586260.1">
    <property type="nucleotide sequence ID" value="NZ_JBHSQJ010000095.1"/>
</dbReference>
<feature type="region of interest" description="Disordered" evidence="1">
    <location>
        <begin position="109"/>
        <end position="129"/>
    </location>
</feature>
<evidence type="ECO:0000313" key="2">
    <source>
        <dbReference type="EMBL" id="MFC5909960.1"/>
    </source>
</evidence>
<dbReference type="EMBL" id="JBHSQJ010000095">
    <property type="protein sequence ID" value="MFC5909960.1"/>
    <property type="molecule type" value="Genomic_DNA"/>
</dbReference>
<name>A0ABW1G5E3_9ACTN</name>
<keyword evidence="3" id="KW-1185">Reference proteome</keyword>
<accession>A0ABW1G5E3</accession>
<evidence type="ECO:0000313" key="3">
    <source>
        <dbReference type="Proteomes" id="UP001596174"/>
    </source>
</evidence>
<gene>
    <name evidence="2" type="ORF">ACFP3V_22425</name>
</gene>
<dbReference type="Proteomes" id="UP001596174">
    <property type="component" value="Unassembled WGS sequence"/>
</dbReference>
<dbReference type="InterPro" id="IPR036513">
    <property type="entry name" value="STAS_dom_sf"/>
</dbReference>
<protein>
    <submittedName>
        <fullName evidence="2">Anti-sigma factor antagonist</fullName>
    </submittedName>
</protein>